<dbReference type="PANTHER" id="PTHR43670">
    <property type="entry name" value="HEAT SHOCK PROTEIN 26"/>
    <property type="match status" value="1"/>
</dbReference>
<accession>A0ABW0EBD1</accession>
<feature type="compositionally biased region" description="Acidic residues" evidence="1">
    <location>
        <begin position="1799"/>
        <end position="1809"/>
    </location>
</feature>
<dbReference type="PANTHER" id="PTHR43670:SF114">
    <property type="entry name" value="OS05G0592000 PROTEIN"/>
    <property type="match status" value="1"/>
</dbReference>
<protein>
    <submittedName>
        <fullName evidence="3">Uncharacterized protein</fullName>
    </submittedName>
</protein>
<evidence type="ECO:0000313" key="3">
    <source>
        <dbReference type="EMBL" id="MFC5270541.1"/>
    </source>
</evidence>
<feature type="region of interest" description="Disordered" evidence="1">
    <location>
        <begin position="172"/>
        <end position="242"/>
    </location>
</feature>
<gene>
    <name evidence="3" type="ORF">ACFPIB_07985</name>
</gene>
<feature type="compositionally biased region" description="Acidic residues" evidence="1">
    <location>
        <begin position="1842"/>
        <end position="1856"/>
    </location>
</feature>
<feature type="compositionally biased region" description="Pro residues" evidence="1">
    <location>
        <begin position="1756"/>
        <end position="1767"/>
    </location>
</feature>
<comment type="caution">
    <text evidence="3">The sequence shown here is derived from an EMBL/GenBank/DDBJ whole genome shotgun (WGS) entry which is preliminary data.</text>
</comment>
<keyword evidence="2" id="KW-0732">Signal</keyword>
<dbReference type="EMBL" id="JBHSKT010000004">
    <property type="protein sequence ID" value="MFC5270541.1"/>
    <property type="molecule type" value="Genomic_DNA"/>
</dbReference>
<evidence type="ECO:0000313" key="4">
    <source>
        <dbReference type="Proteomes" id="UP001596161"/>
    </source>
</evidence>
<feature type="compositionally biased region" description="Basic and acidic residues" evidence="1">
    <location>
        <begin position="186"/>
        <end position="204"/>
    </location>
</feature>
<feature type="region of interest" description="Disordered" evidence="1">
    <location>
        <begin position="1703"/>
        <end position="1856"/>
    </location>
</feature>
<feature type="compositionally biased region" description="Basic residues" evidence="1">
    <location>
        <begin position="1827"/>
        <end position="1837"/>
    </location>
</feature>
<organism evidence="3 4">
    <name type="scientific">Adhaeribacter terreus</name>
    <dbReference type="NCBI Taxonomy" id="529703"/>
    <lineage>
        <taxon>Bacteria</taxon>
        <taxon>Pseudomonadati</taxon>
        <taxon>Bacteroidota</taxon>
        <taxon>Cytophagia</taxon>
        <taxon>Cytophagales</taxon>
        <taxon>Hymenobacteraceae</taxon>
        <taxon>Adhaeribacter</taxon>
    </lineage>
</organism>
<feature type="compositionally biased region" description="Basic and acidic residues" evidence="1">
    <location>
        <begin position="775"/>
        <end position="787"/>
    </location>
</feature>
<dbReference type="Proteomes" id="UP001596161">
    <property type="component" value="Unassembled WGS sequence"/>
</dbReference>
<name>A0ABW0EBD1_9BACT</name>
<feature type="signal peptide" evidence="2">
    <location>
        <begin position="1"/>
        <end position="19"/>
    </location>
</feature>
<feature type="chain" id="PRO_5046202961" evidence="2">
    <location>
        <begin position="20"/>
        <end position="1856"/>
    </location>
</feature>
<evidence type="ECO:0000256" key="2">
    <source>
        <dbReference type="SAM" id="SignalP"/>
    </source>
</evidence>
<evidence type="ECO:0000256" key="1">
    <source>
        <dbReference type="SAM" id="MobiDB-lite"/>
    </source>
</evidence>
<proteinExistence type="predicted"/>
<feature type="compositionally biased region" description="Basic residues" evidence="1">
    <location>
        <begin position="1725"/>
        <end position="1735"/>
    </location>
</feature>
<feature type="region of interest" description="Disordered" evidence="1">
    <location>
        <begin position="771"/>
        <end position="797"/>
    </location>
</feature>
<keyword evidence="4" id="KW-1185">Reference proteome</keyword>
<feature type="compositionally biased region" description="Acidic residues" evidence="1">
    <location>
        <begin position="205"/>
        <end position="216"/>
    </location>
</feature>
<reference evidence="4" key="1">
    <citation type="journal article" date="2019" name="Int. J. Syst. Evol. Microbiol.">
        <title>The Global Catalogue of Microorganisms (GCM) 10K type strain sequencing project: providing services to taxonomists for standard genome sequencing and annotation.</title>
        <authorList>
            <consortium name="The Broad Institute Genomics Platform"/>
            <consortium name="The Broad Institute Genome Sequencing Center for Infectious Disease"/>
            <person name="Wu L."/>
            <person name="Ma J."/>
        </authorList>
    </citation>
    <scope>NUCLEOTIDE SEQUENCE [LARGE SCALE GENOMIC DNA]</scope>
    <source>
        <strain evidence="4">KACC 12602</strain>
    </source>
</reference>
<sequence>MRSFLLFCFFFFSLVTTFAQTPKFSEDPDLFIGEVQTMMVPTRNDRAIQVASMLDMAWKSGLISPEQKTRVIKFAKGLQAKKYKPYPHFVNYFGAIGSAVNVHSLTGKELDKVMNVIDETYQKEDPKSVETFMATAYRFLDTKALYRTRTNALRVIGGTFSFEYRYGNEVDEPEPVKTVPKPAPKPKAEPKKTAKKTEKKKSNDGWDDWSGWDDTETTAKTEDDGWGTAPEPEVVPEESSMRTSYLTEEVPVVKGPAIVIKDADIYMVSQFDSVTIYKTSGVVSLLSNKFVGKGGHFDWDINGNPASVELKKYNFDVTKPEFKAEGATLTYNATLEEPIEGVFEYKAKRRVINVDYGYPRFASFTNDAKLKNLGENLAYRGGFTLQGAKIMSAALDNSFSYLVAKYNGEKKFKSYSRNYILGDTLISAERAGITIYQEKDSITHPGMEFKFSRERNMLKMMENNNSALKEIPFLDSYHKMEITADLLIWNLAEPQMVFSIITAKEMVPAQIESADYFSDKRYQQLKGISSFHPLQMLVGYSQRKKTDKFYAVDVAQDLKIKEATLKKSMAAMARLGYIEYNSTTGYIILKPKAIHYVNAHRDKKDFDHISIKSYSGAGKNATFDMGSKELVLRGVKQFAFNADSGAIIAVPDSGIVRVRKNRDMEFAGRVTTPNFIFKGSGFKFSYNDYWIDMTKIDSLIFRTRKGKKGAKEKVDIKGADVNSAAAERIAQEKAQAAADSLAQISAPDDFPEDDSVRIQKLQAAKAAKKLAKQKKKEEKKKAREIAKAKKAKKKKPQLDEWGDPIIEEEAVADETTGEPKPVVKKKPKVSTEKALTGLNGKLYLNKPNNKSGRKKIPGYPMFDASTGAVVYFNKPDVLDGAYDSSVYFTIPPFKLDSIGSASQSAVNFKGTFHSGNIFPPIETRLTVMPDQSLGFEYQMPEEGMPVYGGKGKATGKITLNENGLQANGSINYLASTLKSDTFTFYLDSVTTKRGISGAIAANKTGIFPDAVIGHYEMNWHVSADSLALNKPDSLFNEKYMDPIKLYNGQFAYKGRAVITPEGLKGNGMVESEETKIKSPYFNFQETHFKGNNAVMEIKSDNPDKPALLATDVHMDYDLKKGYAEFSPERVGFASTELPNAQYKTSLSGGKWDFKQKIVTMNEPEGKEDITSSFFYSTNPDQDTLKFYAKSAFYDLNTNTLKAGGVPYIRANDAHIYPGDGNVEITEGADIKVLQNSKIVMDTLNRFHEMVQGEIDIMSRKEFQGFATLEYKNSQGKAFPIKFGSFTRDSVLIEKGQPYEYVTKAVGEVAEETRMELLPKILYKGVVNLTSNKQLLDFDGEMKLAFGDEAASAWFPYKNTVNPDSIRVTIKNMKTVDDVPLVTGLHVSGNSSKIYNTFVSEKADETDLSVFEVDGLLSYDKFNREFKLGDESRAYADSYEGNVMLYNDSSKVAKYEGKFNLIKSERDFKLATSGSARANLDSNRVNLDAFMAFDINLPSQAWAQMGTMLVDNSSGAPEAVNSGNSALLFKLGEFLGNKGVEDYINKTNSGYVSFPKISPKLIHSLVLNEVKLRWSQKTGAWYSVGPISVANIDKTDVNVQMPGHIEIKRNGEFDVVNIYLEANPTTWYYFSYSENVLTVASSDGKFNQILAPKLKPAGTVAATFTPIAGETMDRNQFVLNFRNTYLGGKGEPLVDAPAVQINEEPASDPATESAEGEGDGTEPAAGKKKKKEKKKKPQVDEYGYPIEDEPVADTPPAEAPPADAPPADAPVADTPAEEAPAEEAPAKKKKKEKVKVKEEEQIDAPAEEAPADTPAEPAAEPEPEAKPEKKKKEKKKKPKLDEFGEPIEEDTEADIAP</sequence>
<dbReference type="RefSeq" id="WP_378016911.1">
    <property type="nucleotide sequence ID" value="NZ_JBHSKT010000004.1"/>
</dbReference>